<evidence type="ECO:0000313" key="4">
    <source>
        <dbReference type="Proteomes" id="UP000245469"/>
    </source>
</evidence>
<dbReference type="InterPro" id="IPR036291">
    <property type="entry name" value="NAD(P)-bd_dom_sf"/>
</dbReference>
<dbReference type="PRINTS" id="PR00081">
    <property type="entry name" value="GDHRDH"/>
</dbReference>
<dbReference type="GO" id="GO:0016491">
    <property type="term" value="F:oxidoreductase activity"/>
    <property type="evidence" value="ECO:0007669"/>
    <property type="project" value="UniProtKB-KW"/>
</dbReference>
<dbReference type="Gene3D" id="3.40.50.720">
    <property type="entry name" value="NAD(P)-binding Rossmann-like Domain"/>
    <property type="match status" value="1"/>
</dbReference>
<dbReference type="Pfam" id="PF00106">
    <property type="entry name" value="adh_short"/>
    <property type="match status" value="1"/>
</dbReference>
<dbReference type="SUPFAM" id="SSF51735">
    <property type="entry name" value="NAD(P)-binding Rossmann-fold domains"/>
    <property type="match status" value="1"/>
</dbReference>
<keyword evidence="4" id="KW-1185">Reference proteome</keyword>
<dbReference type="Proteomes" id="UP000245469">
    <property type="component" value="Unassembled WGS sequence"/>
</dbReference>
<evidence type="ECO:0000256" key="1">
    <source>
        <dbReference type="ARBA" id="ARBA00006484"/>
    </source>
</evidence>
<dbReference type="InterPro" id="IPR020904">
    <property type="entry name" value="Sc_DH/Rdtase_CS"/>
</dbReference>
<dbReference type="RefSeq" id="WP_109775613.1">
    <property type="nucleotide sequence ID" value="NZ_QGDQ01000023.1"/>
</dbReference>
<dbReference type="EMBL" id="QGDQ01000023">
    <property type="protein sequence ID" value="PWJ50203.1"/>
    <property type="molecule type" value="Genomic_DNA"/>
</dbReference>
<dbReference type="PANTHER" id="PTHR43669">
    <property type="entry name" value="5-KETO-D-GLUCONATE 5-REDUCTASE"/>
    <property type="match status" value="1"/>
</dbReference>
<accession>A0A315ZY31</accession>
<sequence length="273" mass="28212">MSTPPSRVALVTGATSGIGRGLAEALGAAGFAVGLLGRDSERLAEALQAVRRTGARAAAVPADVVDLPGLQNAVAHLESQLGPADLLVSAAGVIEASEVPVWEADPAEWRRVVDVDLVGAFHAIRAVVPGMVARGGGRVLQLDSGAGIKDSSVYSAYNAAKAGLFRLGGNLHAAGAAHGITVLELAPGVVKTPMTMAMPAHEQRRQRDEWTSQAEVDALAVAFARGELDAFSGRMVRAGVDTPASLAQRAATGLDDDARRLRLRPWGADDPLR</sequence>
<comment type="similarity">
    <text evidence="1">Belongs to the short-chain dehydrogenases/reductases (SDR) family.</text>
</comment>
<evidence type="ECO:0000313" key="3">
    <source>
        <dbReference type="EMBL" id="PWJ50203.1"/>
    </source>
</evidence>
<comment type="caution">
    <text evidence="3">The sequence shown here is derived from an EMBL/GenBank/DDBJ whole genome shotgun (WGS) entry which is preliminary data.</text>
</comment>
<protein>
    <submittedName>
        <fullName evidence="3">NADP-dependent 3-hydroxy acid dehydrogenase YdfG</fullName>
    </submittedName>
</protein>
<dbReference type="CDD" id="cd05233">
    <property type="entry name" value="SDR_c"/>
    <property type="match status" value="1"/>
</dbReference>
<keyword evidence="2" id="KW-0560">Oxidoreductase</keyword>
<dbReference type="InterPro" id="IPR002347">
    <property type="entry name" value="SDR_fam"/>
</dbReference>
<dbReference type="PROSITE" id="PS00061">
    <property type="entry name" value="ADH_SHORT"/>
    <property type="match status" value="1"/>
</dbReference>
<dbReference type="AlphaFoldDB" id="A0A315ZY31"/>
<proteinExistence type="inferred from homology"/>
<evidence type="ECO:0000256" key="2">
    <source>
        <dbReference type="ARBA" id="ARBA00023002"/>
    </source>
</evidence>
<reference evidence="3 4" key="1">
    <citation type="submission" date="2018-03" db="EMBL/GenBank/DDBJ databases">
        <title>Genomic Encyclopedia of Archaeal and Bacterial Type Strains, Phase II (KMG-II): from individual species to whole genera.</title>
        <authorList>
            <person name="Goeker M."/>
        </authorList>
    </citation>
    <scope>NUCLEOTIDE SEQUENCE [LARGE SCALE GENOMIC DNA]</scope>
    <source>
        <strain evidence="3 4">DSM 44889</strain>
    </source>
</reference>
<gene>
    <name evidence="3" type="ORF">BXY45_12311</name>
</gene>
<organism evidence="3 4">
    <name type="scientific">Quadrisphaera granulorum</name>
    <dbReference type="NCBI Taxonomy" id="317664"/>
    <lineage>
        <taxon>Bacteria</taxon>
        <taxon>Bacillati</taxon>
        <taxon>Actinomycetota</taxon>
        <taxon>Actinomycetes</taxon>
        <taxon>Kineosporiales</taxon>
        <taxon>Kineosporiaceae</taxon>
        <taxon>Quadrisphaera</taxon>
    </lineage>
</organism>
<name>A0A315ZY31_9ACTN</name>
<dbReference type="PANTHER" id="PTHR43669:SF3">
    <property type="entry name" value="ALCOHOL DEHYDROGENASE, PUTATIVE (AFU_ORTHOLOGUE AFUA_3G03445)-RELATED"/>
    <property type="match status" value="1"/>
</dbReference>
<dbReference type="OrthoDB" id="9781117at2"/>